<proteinExistence type="predicted"/>
<reference evidence="1" key="2">
    <citation type="journal article" date="2015" name="Data Brief">
        <title>Shoot transcriptome of the giant reed, Arundo donax.</title>
        <authorList>
            <person name="Barrero R.A."/>
            <person name="Guerrero F.D."/>
            <person name="Moolhuijzen P."/>
            <person name="Goolsby J.A."/>
            <person name="Tidwell J."/>
            <person name="Bellgard S.E."/>
            <person name="Bellgard M.I."/>
        </authorList>
    </citation>
    <scope>NUCLEOTIDE SEQUENCE</scope>
    <source>
        <tissue evidence="1">Shoot tissue taken approximately 20 cm above the soil surface</tissue>
    </source>
</reference>
<name>A0A0A9BI36_ARUDO</name>
<accession>A0A0A9BI36</accession>
<dbReference type="AlphaFoldDB" id="A0A0A9BI36"/>
<reference evidence="1" key="1">
    <citation type="submission" date="2014-09" db="EMBL/GenBank/DDBJ databases">
        <authorList>
            <person name="Magalhaes I.L.F."/>
            <person name="Oliveira U."/>
            <person name="Santos F.R."/>
            <person name="Vidigal T.H.D.A."/>
            <person name="Brescovit A.D."/>
            <person name="Santos A.J."/>
        </authorList>
    </citation>
    <scope>NUCLEOTIDE SEQUENCE</scope>
    <source>
        <tissue evidence="1">Shoot tissue taken approximately 20 cm above the soil surface</tissue>
    </source>
</reference>
<sequence length="22" mass="2665">MLRYIHTLMVSCIPSCPLWYTH</sequence>
<dbReference type="EMBL" id="GBRH01234874">
    <property type="protein sequence ID" value="JAD63021.1"/>
    <property type="molecule type" value="Transcribed_RNA"/>
</dbReference>
<organism evidence="1">
    <name type="scientific">Arundo donax</name>
    <name type="common">Giant reed</name>
    <name type="synonym">Donax arundinaceus</name>
    <dbReference type="NCBI Taxonomy" id="35708"/>
    <lineage>
        <taxon>Eukaryota</taxon>
        <taxon>Viridiplantae</taxon>
        <taxon>Streptophyta</taxon>
        <taxon>Embryophyta</taxon>
        <taxon>Tracheophyta</taxon>
        <taxon>Spermatophyta</taxon>
        <taxon>Magnoliopsida</taxon>
        <taxon>Liliopsida</taxon>
        <taxon>Poales</taxon>
        <taxon>Poaceae</taxon>
        <taxon>PACMAD clade</taxon>
        <taxon>Arundinoideae</taxon>
        <taxon>Arundineae</taxon>
        <taxon>Arundo</taxon>
    </lineage>
</organism>
<evidence type="ECO:0000313" key="1">
    <source>
        <dbReference type="EMBL" id="JAD63021.1"/>
    </source>
</evidence>
<protein>
    <submittedName>
        <fullName evidence="1">Bzip1</fullName>
    </submittedName>
</protein>